<comment type="caution">
    <text evidence="2">The sequence shown here is derived from an EMBL/GenBank/DDBJ whole genome shotgun (WGS) entry which is preliminary data.</text>
</comment>
<feature type="region of interest" description="Disordered" evidence="1">
    <location>
        <begin position="24"/>
        <end position="73"/>
    </location>
</feature>
<proteinExistence type="predicted"/>
<sequence length="148" mass="16800">MWAVHPNPPAPSFPLIPRPTKGFVSLALSATSQHSRHRSSPNRKKQQQQHRRIQKHEGENEKQRGAATNQLSGLDVLWAMQRASAEKNRAAIARSKNNQKRKESLSAGGQGDEYAVDYSNVRPLNIKNEWGDKLDELEQRLKELSETR</sequence>
<dbReference type="EMBL" id="CM004391">
    <property type="protein sequence ID" value="OAY48948.1"/>
    <property type="molecule type" value="Genomic_DNA"/>
</dbReference>
<evidence type="ECO:0000313" key="3">
    <source>
        <dbReference type="Proteomes" id="UP000091857"/>
    </source>
</evidence>
<dbReference type="OrthoDB" id="1295485at2759"/>
<organism evidence="2 3">
    <name type="scientific">Manihot esculenta</name>
    <name type="common">Cassava</name>
    <name type="synonym">Jatropha manihot</name>
    <dbReference type="NCBI Taxonomy" id="3983"/>
    <lineage>
        <taxon>Eukaryota</taxon>
        <taxon>Viridiplantae</taxon>
        <taxon>Streptophyta</taxon>
        <taxon>Embryophyta</taxon>
        <taxon>Tracheophyta</taxon>
        <taxon>Spermatophyta</taxon>
        <taxon>Magnoliopsida</taxon>
        <taxon>eudicotyledons</taxon>
        <taxon>Gunneridae</taxon>
        <taxon>Pentapetalae</taxon>
        <taxon>rosids</taxon>
        <taxon>fabids</taxon>
        <taxon>Malpighiales</taxon>
        <taxon>Euphorbiaceae</taxon>
        <taxon>Crotonoideae</taxon>
        <taxon>Manihoteae</taxon>
        <taxon>Manihot</taxon>
    </lineage>
</organism>
<evidence type="ECO:0000256" key="1">
    <source>
        <dbReference type="SAM" id="MobiDB-lite"/>
    </source>
</evidence>
<reference evidence="3" key="1">
    <citation type="journal article" date="2016" name="Nat. Biotechnol.">
        <title>Sequencing wild and cultivated cassava and related species reveals extensive interspecific hybridization and genetic diversity.</title>
        <authorList>
            <person name="Bredeson J.V."/>
            <person name="Lyons J.B."/>
            <person name="Prochnik S.E."/>
            <person name="Wu G.A."/>
            <person name="Ha C.M."/>
            <person name="Edsinger-Gonzales E."/>
            <person name="Grimwood J."/>
            <person name="Schmutz J."/>
            <person name="Rabbi I.Y."/>
            <person name="Egesi C."/>
            <person name="Nauluvula P."/>
            <person name="Lebot V."/>
            <person name="Ndunguru J."/>
            <person name="Mkamilo G."/>
            <person name="Bart R.S."/>
            <person name="Setter T.L."/>
            <person name="Gleadow R.M."/>
            <person name="Kulakow P."/>
            <person name="Ferguson M.E."/>
            <person name="Rounsley S."/>
            <person name="Rokhsar D.S."/>
        </authorList>
    </citation>
    <scope>NUCLEOTIDE SEQUENCE [LARGE SCALE GENOMIC DNA]</scope>
    <source>
        <strain evidence="3">cv. AM560-2</strain>
    </source>
</reference>
<protein>
    <submittedName>
        <fullName evidence="2">Uncharacterized protein</fullName>
    </submittedName>
</protein>
<dbReference type="OMA" id="VLWAMQR"/>
<feature type="compositionally biased region" description="Basic residues" evidence="1">
    <location>
        <begin position="34"/>
        <end position="54"/>
    </location>
</feature>
<dbReference type="AlphaFoldDB" id="A0A2C9VTX4"/>
<dbReference type="PANTHER" id="PTHR37728:SF1">
    <property type="entry name" value="OS06G0132300 PROTEIN"/>
    <property type="match status" value="1"/>
</dbReference>
<dbReference type="Proteomes" id="UP000091857">
    <property type="component" value="Chromosome 5"/>
</dbReference>
<dbReference type="PANTHER" id="PTHR37728">
    <property type="entry name" value="BNAA04G26730D PROTEIN"/>
    <property type="match status" value="1"/>
</dbReference>
<evidence type="ECO:0000313" key="2">
    <source>
        <dbReference type="EMBL" id="OAY48948.1"/>
    </source>
</evidence>
<keyword evidence="3" id="KW-1185">Reference proteome</keyword>
<gene>
    <name evidence="2" type="ORF">MANES_05G017500v8</name>
</gene>
<dbReference type="Gramene" id="Manes.05G017500.1.v8.1">
    <property type="protein sequence ID" value="Manes.05G017500.1.v8.1.CDS.1"/>
    <property type="gene ID" value="Manes.05G017500.v8.1"/>
</dbReference>
<feature type="region of interest" description="Disordered" evidence="1">
    <location>
        <begin position="85"/>
        <end position="132"/>
    </location>
</feature>
<feature type="compositionally biased region" description="Basic and acidic residues" evidence="1">
    <location>
        <begin position="55"/>
        <end position="64"/>
    </location>
</feature>
<accession>A0A2C9VTX4</accession>
<name>A0A2C9VTX4_MANES</name>